<protein>
    <recommendedName>
        <fullName evidence="3">C3H1-type domain-containing protein</fullName>
    </recommendedName>
</protein>
<dbReference type="EMBL" id="HBIT01004709">
    <property type="protein sequence ID" value="CAE0616378.1"/>
    <property type="molecule type" value="Transcribed_RNA"/>
</dbReference>
<gene>
    <name evidence="2" type="ORF">OMAR00292_LOCUS2254</name>
</gene>
<accession>A0A7S3ULU7</accession>
<feature type="compositionally biased region" description="Acidic residues" evidence="1">
    <location>
        <begin position="77"/>
        <end position="92"/>
    </location>
</feature>
<evidence type="ECO:0000313" key="2">
    <source>
        <dbReference type="EMBL" id="CAE0616378.1"/>
    </source>
</evidence>
<dbReference type="AlphaFoldDB" id="A0A7S3ULU7"/>
<proteinExistence type="predicted"/>
<organism evidence="2">
    <name type="scientific">Oxyrrhis marina</name>
    <name type="common">Dinoflagellate</name>
    <dbReference type="NCBI Taxonomy" id="2969"/>
    <lineage>
        <taxon>Eukaryota</taxon>
        <taxon>Sar</taxon>
        <taxon>Alveolata</taxon>
        <taxon>Dinophyceae</taxon>
        <taxon>Oxyrrhinales</taxon>
        <taxon>Oxyrrhinaceae</taxon>
        <taxon>Oxyrrhis</taxon>
    </lineage>
</organism>
<evidence type="ECO:0008006" key="3">
    <source>
        <dbReference type="Google" id="ProtNLM"/>
    </source>
</evidence>
<reference evidence="2" key="1">
    <citation type="submission" date="2021-01" db="EMBL/GenBank/DDBJ databases">
        <authorList>
            <person name="Corre E."/>
            <person name="Pelletier E."/>
            <person name="Niang G."/>
            <person name="Scheremetjew M."/>
            <person name="Finn R."/>
            <person name="Kale V."/>
            <person name="Holt S."/>
            <person name="Cochrane G."/>
            <person name="Meng A."/>
            <person name="Brown T."/>
            <person name="Cohen L."/>
        </authorList>
    </citation>
    <scope>NUCLEOTIDE SEQUENCE</scope>
    <source>
        <strain evidence="2">CCMP1795</strain>
    </source>
</reference>
<sequence length="202" mass="22683">MMIPCVGRSASAPSETQHCQIQYKNTFLEFFDGSDEWCDSRTPRAATTSALDSRKRRCSFHLDFDAQVMDAGPQADEKDDVDGPTPTDAEDSAEMMERWKRLYRDAASPIGDAADAGSEAWAARRWTRLVAKLVARRHADIPLEDGVVTSVGSVCHAEGHVCQPCLFHKKKKGCFDGMWCFYCHFHDGHKVDKKARRRTRAA</sequence>
<name>A0A7S3ULU7_OXYMA</name>
<feature type="region of interest" description="Disordered" evidence="1">
    <location>
        <begin position="71"/>
        <end position="92"/>
    </location>
</feature>
<evidence type="ECO:0000256" key="1">
    <source>
        <dbReference type="SAM" id="MobiDB-lite"/>
    </source>
</evidence>